<dbReference type="Proteomes" id="UP000053660">
    <property type="component" value="Unassembled WGS sequence"/>
</dbReference>
<dbReference type="PRINTS" id="PR00837">
    <property type="entry name" value="V5TPXLIKE"/>
</dbReference>
<dbReference type="EMBL" id="KN601131">
    <property type="protein sequence ID" value="KHJ80304.1"/>
    <property type="molecule type" value="Genomic_DNA"/>
</dbReference>
<dbReference type="AlphaFoldDB" id="A0A0B1S5U1"/>
<dbReference type="InterPro" id="IPR014044">
    <property type="entry name" value="CAP_dom"/>
</dbReference>
<reference evidence="2 3" key="1">
    <citation type="submission" date="2014-03" db="EMBL/GenBank/DDBJ databases">
        <title>Draft genome of the hookworm Oesophagostomum dentatum.</title>
        <authorList>
            <person name="Mitreva M."/>
        </authorList>
    </citation>
    <scope>NUCLEOTIDE SEQUENCE [LARGE SCALE GENOMIC DNA]</scope>
    <source>
        <strain evidence="2 3">OD-Hann</strain>
    </source>
</reference>
<dbReference type="Pfam" id="PF00188">
    <property type="entry name" value="CAP"/>
    <property type="match status" value="1"/>
</dbReference>
<dbReference type="InterPro" id="IPR035940">
    <property type="entry name" value="CAP_sf"/>
</dbReference>
<dbReference type="SUPFAM" id="SSF55797">
    <property type="entry name" value="PR-1-like"/>
    <property type="match status" value="1"/>
</dbReference>
<evidence type="ECO:0000259" key="1">
    <source>
        <dbReference type="Pfam" id="PF00188"/>
    </source>
</evidence>
<dbReference type="OrthoDB" id="5791600at2759"/>
<sequence length="82" mass="8756">MNKKMTFSASLQSKPNAPLAFTQMVWARSTKVGCAVVNCNSSTFTVCRYSPAGNILNQQIYQVGKPCSKCSSCLGNGLCRAG</sequence>
<keyword evidence="3" id="KW-1185">Reference proteome</keyword>
<organism evidence="2 3">
    <name type="scientific">Oesophagostomum dentatum</name>
    <name type="common">Nodular worm</name>
    <dbReference type="NCBI Taxonomy" id="61180"/>
    <lineage>
        <taxon>Eukaryota</taxon>
        <taxon>Metazoa</taxon>
        <taxon>Ecdysozoa</taxon>
        <taxon>Nematoda</taxon>
        <taxon>Chromadorea</taxon>
        <taxon>Rhabditida</taxon>
        <taxon>Rhabditina</taxon>
        <taxon>Rhabditomorpha</taxon>
        <taxon>Strongyloidea</taxon>
        <taxon>Strongylidae</taxon>
        <taxon>Oesophagostomum</taxon>
    </lineage>
</organism>
<accession>A0A0B1S5U1</accession>
<evidence type="ECO:0000313" key="2">
    <source>
        <dbReference type="EMBL" id="KHJ80304.1"/>
    </source>
</evidence>
<dbReference type="InterPro" id="IPR001283">
    <property type="entry name" value="CRISP-related"/>
</dbReference>
<name>A0A0B1S5U1_OESDE</name>
<dbReference type="Gene3D" id="3.40.33.10">
    <property type="entry name" value="CAP"/>
    <property type="match status" value="1"/>
</dbReference>
<protein>
    <recommendedName>
        <fullName evidence="1">SCP domain-containing protein</fullName>
    </recommendedName>
</protein>
<gene>
    <name evidence="2" type="ORF">OESDEN_20022</name>
</gene>
<dbReference type="PANTHER" id="PTHR10334">
    <property type="entry name" value="CYSTEINE-RICH SECRETORY PROTEIN-RELATED"/>
    <property type="match status" value="1"/>
</dbReference>
<feature type="domain" description="SCP" evidence="1">
    <location>
        <begin position="12"/>
        <end position="49"/>
    </location>
</feature>
<proteinExistence type="predicted"/>
<evidence type="ECO:0000313" key="3">
    <source>
        <dbReference type="Proteomes" id="UP000053660"/>
    </source>
</evidence>